<reference evidence="12" key="2">
    <citation type="journal article" date="2019" name="Int. J. Syst. Evol. Microbiol.">
        <title>The Global Catalogue of Microorganisms (GCM) 10K type strain sequencing project: providing services to taxonomists for standard genome sequencing and annotation.</title>
        <authorList>
            <consortium name="The Broad Institute Genomics Platform"/>
            <consortium name="The Broad Institute Genome Sequencing Center for Infectious Disease"/>
            <person name="Wu L."/>
            <person name="Ma J."/>
        </authorList>
    </citation>
    <scope>NUCLEOTIDE SEQUENCE [LARGE SCALE GENOMIC DNA]</scope>
    <source>
        <strain evidence="12">CECT 7184</strain>
    </source>
</reference>
<keyword evidence="7" id="KW-0472">Membrane</keyword>
<dbReference type="SUPFAM" id="SSF52172">
    <property type="entry name" value="CheY-like"/>
    <property type="match status" value="1"/>
</dbReference>
<dbReference type="SMART" id="SM00388">
    <property type="entry name" value="HisKA"/>
    <property type="match status" value="1"/>
</dbReference>
<dbReference type="InterPro" id="IPR011006">
    <property type="entry name" value="CheY-like_superfamily"/>
</dbReference>
<dbReference type="InterPro" id="IPR036641">
    <property type="entry name" value="HPT_dom_sf"/>
</dbReference>
<keyword evidence="4" id="KW-0808">Transferase</keyword>
<reference evidence="10" key="3">
    <citation type="submission" date="2023-06" db="EMBL/GenBank/DDBJ databases">
        <authorList>
            <person name="Lucena T."/>
            <person name="Sun Q."/>
        </authorList>
    </citation>
    <scope>NUCLEOTIDE SEQUENCE</scope>
    <source>
        <strain evidence="10">CECT 7184</strain>
    </source>
</reference>
<reference evidence="10" key="1">
    <citation type="journal article" date="2014" name="Int. J. Syst. Evol. Microbiol.">
        <title>Complete genome of a new Firmicutes species belonging to the dominant human colonic microbiota ('Ruminococcus bicirculans') reveals two chromosomes and a selective capacity to utilize plant glucans.</title>
        <authorList>
            <consortium name="NISC Comparative Sequencing Program"/>
            <person name="Wegmann U."/>
            <person name="Louis P."/>
            <person name="Goesmann A."/>
            <person name="Henrissat B."/>
            <person name="Duncan S.H."/>
            <person name="Flint H.J."/>
        </authorList>
    </citation>
    <scope>NUCLEOTIDE SEQUENCE</scope>
    <source>
        <strain evidence="10">CECT 7184</strain>
    </source>
</reference>
<evidence type="ECO:0000259" key="8">
    <source>
        <dbReference type="PROSITE" id="PS50109"/>
    </source>
</evidence>
<feature type="domain" description="Response regulatory" evidence="9">
    <location>
        <begin position="575"/>
        <end position="690"/>
    </location>
</feature>
<dbReference type="Gene3D" id="3.40.50.2300">
    <property type="match status" value="1"/>
</dbReference>
<accession>A0ABT8CX65</accession>
<dbReference type="Gene3D" id="1.10.287.130">
    <property type="match status" value="1"/>
</dbReference>
<dbReference type="SUPFAM" id="SSF47226">
    <property type="entry name" value="Histidine-containing phosphotransfer domain, HPT domain"/>
    <property type="match status" value="1"/>
</dbReference>
<evidence type="ECO:0000256" key="5">
    <source>
        <dbReference type="ARBA" id="ARBA00022777"/>
    </source>
</evidence>
<dbReference type="CDD" id="cd00082">
    <property type="entry name" value="HisKA"/>
    <property type="match status" value="1"/>
</dbReference>
<dbReference type="SMART" id="SM00448">
    <property type="entry name" value="REC"/>
    <property type="match status" value="1"/>
</dbReference>
<dbReference type="Gene3D" id="3.30.565.10">
    <property type="entry name" value="Histidine kinase-like ATPase, C-terminal domain"/>
    <property type="match status" value="1"/>
</dbReference>
<evidence type="ECO:0000256" key="6">
    <source>
        <dbReference type="PROSITE-ProRule" id="PRU00169"/>
    </source>
</evidence>
<dbReference type="Pfam" id="PF02518">
    <property type="entry name" value="HATPase_c"/>
    <property type="match status" value="1"/>
</dbReference>
<dbReference type="PANTHER" id="PTHR43047">
    <property type="entry name" value="TWO-COMPONENT HISTIDINE PROTEIN KINASE"/>
    <property type="match status" value="1"/>
</dbReference>
<dbReference type="Pfam" id="PF00072">
    <property type="entry name" value="Response_reg"/>
    <property type="match status" value="1"/>
</dbReference>
<dbReference type="InterPro" id="IPR003661">
    <property type="entry name" value="HisK_dim/P_dom"/>
</dbReference>
<sequence length="820" mass="94529">MNNDKAIKLKLTLGYLILGITAILSVWYIFNEVKVMNEPKEELISENNKVLNLGSIITNIYTADSSGRVAMISTDKKDIQKYHQLVDTIQSQIVNFKTNVTDDEMILKLDTIQSLIREKEKSFDEIVAARKKFMNSQYFDEAFKKVRAAKDDIENIAVNVSKDSTSESKEGFWKRIRNVVDSEKKEKEDRERQLRQQQQLNKIHQSKRDSLAKMTENIFSQAIDSENKLAKEFYQKEEQLINENRHISEKIKSLMIEVEKSVLENSYSRINFSNEIIDKTAINLAWIGGIGFLMVIILGGVVLRDLNKSRAYKKQLERLNKDLQNLMEQKSYFLASVTHDINSPLNSLIGFSELLDETLKTKTQKEYIKNINYSSQYIRNLVNDLVDFSKLEYNKMVLKKESFNFNELLLSITTPLKNDADKKGIELIANVDPKLDDYFFSDPYRIKQILTNILSNGIKFTDKGSVTLEAVLNGNEAVLKITDTGIGIDEKYHKDIFMEFKQAHGDIEKVYGGTGLGLNISKRLIKLLKGELTFESRLDKGSIFTIRIPVEKGENNQFKNMDIVFDNEKKLIHKNILVVDDDMLQLRLMNEVIKDKVNLITTLKKGELIEEYLNENKYNLIITDIQMPNYSGYKIIQAIRSNPEYKNTPVIAFTGKIDLDENEISKLGFNALLQKPINIPILMNTIHRLLEINREQKPVNPTSKMQIKNEYFDLEQLLSFTQDDLDATQDILNVFIDSSIKNCDELSASVGINDRKKIAEITHRMLPMFRQLSADMVIADLEKLERYEYNGNAEELKEDVVTAVGKIQKIIEELKKIELF</sequence>
<comment type="catalytic activity">
    <reaction evidence="1">
        <text>ATP + protein L-histidine = ADP + protein N-phospho-L-histidine.</text>
        <dbReference type="EC" id="2.7.13.3"/>
    </reaction>
</comment>
<keyword evidence="7" id="KW-0812">Transmembrane</keyword>
<dbReference type="InterPro" id="IPR004358">
    <property type="entry name" value="Sig_transdc_His_kin-like_C"/>
</dbReference>
<proteinExistence type="predicted"/>
<dbReference type="InterPro" id="IPR001789">
    <property type="entry name" value="Sig_transdc_resp-reg_receiver"/>
</dbReference>
<dbReference type="SMART" id="SM00387">
    <property type="entry name" value="HATPase_c"/>
    <property type="match status" value="1"/>
</dbReference>
<keyword evidence="3 6" id="KW-0597">Phosphoprotein</keyword>
<dbReference type="SUPFAM" id="SSF47384">
    <property type="entry name" value="Homodimeric domain of signal transducing histidine kinase"/>
    <property type="match status" value="1"/>
</dbReference>
<feature type="domain" description="Histidine kinase" evidence="8">
    <location>
        <begin position="336"/>
        <end position="552"/>
    </location>
</feature>
<evidence type="ECO:0000313" key="12">
    <source>
        <dbReference type="Proteomes" id="UP001242368"/>
    </source>
</evidence>
<dbReference type="Gene3D" id="1.20.120.160">
    <property type="entry name" value="HPT domain"/>
    <property type="match status" value="1"/>
</dbReference>
<keyword evidence="5" id="KW-0418">Kinase</keyword>
<evidence type="ECO:0000256" key="2">
    <source>
        <dbReference type="ARBA" id="ARBA00012438"/>
    </source>
</evidence>
<evidence type="ECO:0000256" key="3">
    <source>
        <dbReference type="ARBA" id="ARBA00022553"/>
    </source>
</evidence>
<evidence type="ECO:0000259" key="9">
    <source>
        <dbReference type="PROSITE" id="PS50110"/>
    </source>
</evidence>
<feature type="modified residue" description="4-aspartylphosphate" evidence="6">
    <location>
        <position position="624"/>
    </location>
</feature>
<dbReference type="InterPro" id="IPR005467">
    <property type="entry name" value="His_kinase_dom"/>
</dbReference>
<dbReference type="InterPro" id="IPR036890">
    <property type="entry name" value="HATPase_C_sf"/>
</dbReference>
<evidence type="ECO:0000256" key="4">
    <source>
        <dbReference type="ARBA" id="ARBA00022679"/>
    </source>
</evidence>
<protein>
    <recommendedName>
        <fullName evidence="2">histidine kinase</fullName>
        <ecNumber evidence="2">2.7.13.3</ecNumber>
    </recommendedName>
</protein>
<dbReference type="EC" id="2.7.13.3" evidence="2"/>
<dbReference type="RefSeq" id="WP_290363713.1">
    <property type="nucleotide sequence ID" value="NZ_JAUFQU010000001.1"/>
</dbReference>
<dbReference type="PANTHER" id="PTHR43047:SF64">
    <property type="entry name" value="HISTIDINE KINASE CONTAINING CHEY-HOMOLOGOUS RECEIVER DOMAIN AND PAS DOMAIN-RELATED"/>
    <property type="match status" value="1"/>
</dbReference>
<dbReference type="InterPro" id="IPR003594">
    <property type="entry name" value="HATPase_dom"/>
</dbReference>
<organism evidence="10 12">
    <name type="scientific">Paenimyroides ceti</name>
    <dbReference type="NCBI Taxonomy" id="395087"/>
    <lineage>
        <taxon>Bacteria</taxon>
        <taxon>Pseudomonadati</taxon>
        <taxon>Bacteroidota</taxon>
        <taxon>Flavobacteriia</taxon>
        <taxon>Flavobacteriales</taxon>
        <taxon>Flavobacteriaceae</taxon>
        <taxon>Paenimyroides</taxon>
    </lineage>
</organism>
<evidence type="ECO:0000256" key="1">
    <source>
        <dbReference type="ARBA" id="ARBA00000085"/>
    </source>
</evidence>
<comment type="caution">
    <text evidence="10">The sequence shown here is derived from an EMBL/GenBank/DDBJ whole genome shotgun (WGS) entry which is preliminary data.</text>
</comment>
<gene>
    <name evidence="10" type="ORF">QW060_11560</name>
    <name evidence="11" type="ORF">QW060_18350</name>
</gene>
<dbReference type="PRINTS" id="PR00344">
    <property type="entry name" value="BCTRLSENSOR"/>
</dbReference>
<keyword evidence="7" id="KW-1133">Transmembrane helix</keyword>
<dbReference type="GO" id="GO:0005524">
    <property type="term" value="F:ATP binding"/>
    <property type="evidence" value="ECO:0007669"/>
    <property type="project" value="UniProtKB-KW"/>
</dbReference>
<evidence type="ECO:0000256" key="7">
    <source>
        <dbReference type="SAM" id="Phobius"/>
    </source>
</evidence>
<keyword evidence="12" id="KW-1185">Reference proteome</keyword>
<feature type="transmembrane region" description="Helical" evidence="7">
    <location>
        <begin position="12"/>
        <end position="30"/>
    </location>
</feature>
<dbReference type="EMBL" id="JAUFQU010000011">
    <property type="protein sequence ID" value="MDN3709025.1"/>
    <property type="molecule type" value="Genomic_DNA"/>
</dbReference>
<dbReference type="PROSITE" id="PS50109">
    <property type="entry name" value="HIS_KIN"/>
    <property type="match status" value="1"/>
</dbReference>
<dbReference type="EMBL" id="JAUFQU010000001">
    <property type="protein sequence ID" value="MDN3707752.1"/>
    <property type="molecule type" value="Genomic_DNA"/>
</dbReference>
<dbReference type="Pfam" id="PF00512">
    <property type="entry name" value="HisKA"/>
    <property type="match status" value="1"/>
</dbReference>
<keyword evidence="10" id="KW-0067">ATP-binding</keyword>
<dbReference type="Proteomes" id="UP001242368">
    <property type="component" value="Unassembled WGS sequence"/>
</dbReference>
<dbReference type="InterPro" id="IPR036097">
    <property type="entry name" value="HisK_dim/P_sf"/>
</dbReference>
<keyword evidence="10" id="KW-0547">Nucleotide-binding</keyword>
<name>A0ABT8CX65_9FLAO</name>
<dbReference type="CDD" id="cd16922">
    <property type="entry name" value="HATPase_EvgS-ArcB-TorS-like"/>
    <property type="match status" value="1"/>
</dbReference>
<evidence type="ECO:0000313" key="11">
    <source>
        <dbReference type="EMBL" id="MDN3709025.1"/>
    </source>
</evidence>
<dbReference type="PROSITE" id="PS50110">
    <property type="entry name" value="RESPONSE_REGULATORY"/>
    <property type="match status" value="1"/>
</dbReference>
<dbReference type="SUPFAM" id="SSF55874">
    <property type="entry name" value="ATPase domain of HSP90 chaperone/DNA topoisomerase II/histidine kinase"/>
    <property type="match status" value="1"/>
</dbReference>
<dbReference type="CDD" id="cd17546">
    <property type="entry name" value="REC_hyHK_CKI1_RcsC-like"/>
    <property type="match status" value="1"/>
</dbReference>
<evidence type="ECO:0000313" key="10">
    <source>
        <dbReference type="EMBL" id="MDN3707752.1"/>
    </source>
</evidence>
<feature type="transmembrane region" description="Helical" evidence="7">
    <location>
        <begin position="284"/>
        <end position="303"/>
    </location>
</feature>